<feature type="non-terminal residue" evidence="2">
    <location>
        <position position="120"/>
    </location>
</feature>
<organism evidence="2">
    <name type="scientific">Graphocephala atropunctata</name>
    <dbReference type="NCBI Taxonomy" id="36148"/>
    <lineage>
        <taxon>Eukaryota</taxon>
        <taxon>Metazoa</taxon>
        <taxon>Ecdysozoa</taxon>
        <taxon>Arthropoda</taxon>
        <taxon>Hexapoda</taxon>
        <taxon>Insecta</taxon>
        <taxon>Pterygota</taxon>
        <taxon>Neoptera</taxon>
        <taxon>Paraneoptera</taxon>
        <taxon>Hemiptera</taxon>
        <taxon>Auchenorrhyncha</taxon>
        <taxon>Membracoidea</taxon>
        <taxon>Cicadellidae</taxon>
        <taxon>Cicadellinae</taxon>
        <taxon>Cicadellini</taxon>
        <taxon>Graphocephala</taxon>
    </lineage>
</organism>
<gene>
    <name evidence="2" type="ORF">g.15139</name>
    <name evidence="1" type="ORF">g.15140</name>
</gene>
<accession>A0A1B6LIF3</accession>
<dbReference type="EMBL" id="GEBQ01016559">
    <property type="protein sequence ID" value="JAT23418.1"/>
    <property type="molecule type" value="Transcribed_RNA"/>
</dbReference>
<dbReference type="EMBL" id="GEBQ01025808">
    <property type="protein sequence ID" value="JAT14169.1"/>
    <property type="molecule type" value="Transcribed_RNA"/>
</dbReference>
<evidence type="ECO:0000313" key="2">
    <source>
        <dbReference type="EMBL" id="JAT23418.1"/>
    </source>
</evidence>
<sequence length="120" mass="12040">MRLIEGGEGTSKRTLRIESVHSCSVLSGGLPHLGGGEACLLLCGGSGRSQTPASVRLGPDVPGPGHGTVGVIVAAWTPAEGPLRTLATELGLELLLADLVPPASPLCEISPDRLVVDGGS</sequence>
<protein>
    <submittedName>
        <fullName evidence="2">Uncharacterized protein</fullName>
    </submittedName>
</protein>
<dbReference type="AlphaFoldDB" id="A0A1B6LIF3"/>
<name>A0A1B6LIF3_9HEMI</name>
<proteinExistence type="predicted"/>
<reference evidence="2" key="1">
    <citation type="submission" date="2015-11" db="EMBL/GenBank/DDBJ databases">
        <title>De novo transcriptome assembly of four potential Pierce s Disease insect vectors from Arizona vineyards.</title>
        <authorList>
            <person name="Tassone E.E."/>
        </authorList>
    </citation>
    <scope>NUCLEOTIDE SEQUENCE</scope>
</reference>
<evidence type="ECO:0000313" key="1">
    <source>
        <dbReference type="EMBL" id="JAT14169.1"/>
    </source>
</evidence>